<sequence>MMMNKEDILRKIGNILQELNEQHQYLSANEHVNILELELFTANADFLLDHIEIFKKLNDRDSNLQLPAASSVKEEDHSPKEVTEKKDEPVFETPKTVEETLKEEEAAFKFDFPEPTEMIFDFERDLQVEEVFDRKLTHEEQEVIDKLKQTEGNPENDFPGETIVEHELMEVEEEEHSEFDERSKPEDDLLPKIEEPIVKEDILETPPAPVISNEIPKAEIEVQPLFSEPKEDPKPIYEPKQESTVKEESERKMSLNEILSAQRNQASYSRPVTDLKSAISLNDKMIFIKDLFNGYNLAYSEAIEILNRFDSFEAADNFLMKNYAVKNNWAEKQPVVDRLYEILNRKFRS</sequence>
<dbReference type="STRING" id="762903.Pedsa_0039"/>
<evidence type="ECO:0000313" key="3">
    <source>
        <dbReference type="Proteomes" id="UP000000310"/>
    </source>
</evidence>
<keyword evidence="3" id="KW-1185">Reference proteome</keyword>
<accession>F0SC43</accession>
<proteinExistence type="predicted"/>
<evidence type="ECO:0000256" key="1">
    <source>
        <dbReference type="SAM" id="MobiDB-lite"/>
    </source>
</evidence>
<organism evidence="2 3">
    <name type="scientific">Pseudopedobacter saltans (strain ATCC 51119 / DSM 12145 / JCM 21818 / CCUG 39354 / LMG 10337 / NBRC 100064 / NCIMB 13643)</name>
    <name type="common">Pedobacter saltans</name>
    <dbReference type="NCBI Taxonomy" id="762903"/>
    <lineage>
        <taxon>Bacteria</taxon>
        <taxon>Pseudomonadati</taxon>
        <taxon>Bacteroidota</taxon>
        <taxon>Sphingobacteriia</taxon>
        <taxon>Sphingobacteriales</taxon>
        <taxon>Sphingobacteriaceae</taxon>
        <taxon>Pseudopedobacter</taxon>
    </lineage>
</organism>
<feature type="region of interest" description="Disordered" evidence="1">
    <location>
        <begin position="67"/>
        <end position="92"/>
    </location>
</feature>
<dbReference type="eggNOG" id="ENOG50323RD">
    <property type="taxonomic scope" value="Bacteria"/>
</dbReference>
<dbReference type="RefSeq" id="WP_013631131.1">
    <property type="nucleotide sequence ID" value="NC_015177.1"/>
</dbReference>
<feature type="region of interest" description="Disordered" evidence="1">
    <location>
        <begin position="228"/>
        <end position="249"/>
    </location>
</feature>
<dbReference type="KEGG" id="psn:Pedsa_0039"/>
<evidence type="ECO:0000313" key="2">
    <source>
        <dbReference type="EMBL" id="ADY50628.1"/>
    </source>
</evidence>
<gene>
    <name evidence="2" type="ordered locus">Pedsa_0039</name>
</gene>
<protein>
    <submittedName>
        <fullName evidence="2">Uncharacterized protein</fullName>
    </submittedName>
</protein>
<name>F0SC43_PSESL</name>
<dbReference type="HOGENOM" id="CLU_833716_0_0_10"/>
<reference evidence="3" key="2">
    <citation type="submission" date="2011-02" db="EMBL/GenBank/DDBJ databases">
        <title>The complete genome of Pedobacter saltans DSM 12145.</title>
        <authorList>
            <consortium name="US DOE Joint Genome Institute (JGI-PGF)"/>
            <person name="Lucas S."/>
            <person name="Copeland A."/>
            <person name="Lapidus A."/>
            <person name="Bruce D."/>
            <person name="Goodwin L."/>
            <person name="Pitluck S."/>
            <person name="Kyrpides N."/>
            <person name="Mavromatis K."/>
            <person name="Pagani I."/>
            <person name="Ivanova N."/>
            <person name="Ovchinnikova G."/>
            <person name="Lu M."/>
            <person name="Detter J.C."/>
            <person name="Han C."/>
            <person name="Land M."/>
            <person name="Hauser L."/>
            <person name="Markowitz V."/>
            <person name="Cheng J.-F."/>
            <person name="Hugenholtz P."/>
            <person name="Woyke T."/>
            <person name="Wu D."/>
            <person name="Tindall B."/>
            <person name="Pomrenke H.G."/>
            <person name="Brambilla E."/>
            <person name="Klenk H.-P."/>
            <person name="Eisen J.A."/>
        </authorList>
    </citation>
    <scope>NUCLEOTIDE SEQUENCE [LARGE SCALE GENOMIC DNA]</scope>
    <source>
        <strain evidence="3">ATCC 51119 / DSM 12145 / JCM 21818 / LMG 10337 / NBRC 100064 / NCIMB 13643</strain>
    </source>
</reference>
<dbReference type="Proteomes" id="UP000000310">
    <property type="component" value="Chromosome"/>
</dbReference>
<dbReference type="OrthoDB" id="1100725at2"/>
<dbReference type="EMBL" id="CP002545">
    <property type="protein sequence ID" value="ADY50628.1"/>
    <property type="molecule type" value="Genomic_DNA"/>
</dbReference>
<feature type="compositionally biased region" description="Basic and acidic residues" evidence="1">
    <location>
        <begin position="72"/>
        <end position="92"/>
    </location>
</feature>
<reference evidence="2 3" key="1">
    <citation type="journal article" date="2011" name="Stand. Genomic Sci.">
        <title>Complete genome sequence of the gliding, heparinolytic Pedobacter saltans type strain (113).</title>
        <authorList>
            <person name="Liolios K."/>
            <person name="Sikorski J."/>
            <person name="Lu M."/>
            <person name="Nolan M."/>
            <person name="Lapidus A."/>
            <person name="Lucas S."/>
            <person name="Hammon N."/>
            <person name="Deshpande S."/>
            <person name="Cheng J.F."/>
            <person name="Tapia R."/>
            <person name="Han C."/>
            <person name="Goodwin L."/>
            <person name="Pitluck S."/>
            <person name="Huntemann M."/>
            <person name="Ivanova N."/>
            <person name="Pagani I."/>
            <person name="Mavromatis K."/>
            <person name="Ovchinikova G."/>
            <person name="Pati A."/>
            <person name="Chen A."/>
            <person name="Palaniappan K."/>
            <person name="Land M."/>
            <person name="Hauser L."/>
            <person name="Brambilla E.M."/>
            <person name="Kotsyurbenko O."/>
            <person name="Rohde M."/>
            <person name="Tindall B.J."/>
            <person name="Abt B."/>
            <person name="Goker M."/>
            <person name="Detter J.C."/>
            <person name="Woyke T."/>
            <person name="Bristow J."/>
            <person name="Eisen J.A."/>
            <person name="Markowitz V."/>
            <person name="Hugenholtz P."/>
            <person name="Klenk H.P."/>
            <person name="Kyrpides N.C."/>
        </authorList>
    </citation>
    <scope>NUCLEOTIDE SEQUENCE [LARGE SCALE GENOMIC DNA]</scope>
    <source>
        <strain evidence="3">ATCC 51119 / DSM 12145 / JCM 21818 / LMG 10337 / NBRC 100064 / NCIMB 13643</strain>
    </source>
</reference>
<dbReference type="AlphaFoldDB" id="F0SC43"/>